<dbReference type="PANTHER" id="PTHR12654">
    <property type="entry name" value="BILE ACID BETA-GLUCOSIDASE-RELATED"/>
    <property type="match status" value="1"/>
</dbReference>
<sequence length="919" mass="100978" precursor="true">MLHLLGAGVAVSALPLGEQAMAGPFAAEDSSEHLIPADKKLTPKWVNTLTDRGQAEVFSGDQLKYIGMPVGGIGCGQLYLGGDGRLWLWDIFKCNYEREKDHGQRIAAFTLGGHYAHPVAQGEQYTNRNGADVQQGFLIRTNAGTRTLDRQGFPGVTFRGEYPVGKVTYVDPEFPVTIELEAFSPFIPLNAKDSALPATVMSFTVTNTTDASVEVDLGGWMQNATCPYTTDASLGQRKNQCVKSEGRVSVLGSAEGNGLKSKHGYGSTTLSLLHDPVKEAGITISSATSLTDPDSPEGLFAQMGGLDSQATSKPMDELLVGGLAARFDLQPGESKTVDFAITWYFPDYNEKGKGRKHMRSLREFTKLRRHYAAWFDSADEVAGYLSENKQRLLGGTRDWNRTWYDSTLPFWLLDRSFIPIDCMATQTFHWFDNGRPFGWEGVDCCPGTCTHVWHYAQALGRVFPEIERAFREMVDFKDGIGFHPDTGIIGHRGELHATPAIDGQAGTILRAYREHQMSSDSALLKQIWPNVKKAIEFLIRQDGDGNGLLEGKQQHTLDASWHGPMGWLSGMYLAALASGEAMALEMGDPEFATQCRTIIDRGSKSIIAEVFDGEYFIHKPDPTVRALNSNKGCHVDQVLGQAWMKQVGLGRVIPKQETVAALNSLWKYNFAPDAGQYALDHIQIEKAFRWYAMPGEAGLLMCTWPTGGATEAVPGDHLRTKENPPVYTGPGGYFNECMNGFEYQVAAHMIYEGEPNSQLVQRGLAIAKAVHERYGAEKRNPYNEIECGDHYARSMASYGVFLAACGFEYHGPKGQLGFAPRISPADFKAPFIAAEGWGSFAQKVVDGRQSVSIELRYGELALNEFTLDQVAGTAASRAVVVVDGKEIAADLQIQEGRYVVRFPNGLSLKAGQKMEARYV</sequence>
<protein>
    <recommendedName>
        <fullName evidence="5">Glucosylceramidase</fullName>
    </recommendedName>
</protein>
<dbReference type="InterPro" id="IPR012341">
    <property type="entry name" value="6hp_glycosidase-like_sf"/>
</dbReference>
<dbReference type="Gene3D" id="1.50.10.10">
    <property type="match status" value="1"/>
</dbReference>
<evidence type="ECO:0000259" key="1">
    <source>
        <dbReference type="Pfam" id="PF04685"/>
    </source>
</evidence>
<dbReference type="EMBL" id="CP036263">
    <property type="protein sequence ID" value="QDT00979.1"/>
    <property type="molecule type" value="Genomic_DNA"/>
</dbReference>
<reference evidence="3 4" key="1">
    <citation type="submission" date="2019-02" db="EMBL/GenBank/DDBJ databases">
        <title>Deep-cultivation of Planctomycetes and their phenomic and genomic characterization uncovers novel biology.</title>
        <authorList>
            <person name="Wiegand S."/>
            <person name="Jogler M."/>
            <person name="Boedeker C."/>
            <person name="Pinto D."/>
            <person name="Vollmers J."/>
            <person name="Rivas-Marin E."/>
            <person name="Kohn T."/>
            <person name="Peeters S.H."/>
            <person name="Heuer A."/>
            <person name="Rast P."/>
            <person name="Oberbeckmann S."/>
            <person name="Bunk B."/>
            <person name="Jeske O."/>
            <person name="Meyerdierks A."/>
            <person name="Storesund J.E."/>
            <person name="Kallscheuer N."/>
            <person name="Luecker S."/>
            <person name="Lage O.M."/>
            <person name="Pohl T."/>
            <person name="Merkel B.J."/>
            <person name="Hornburger P."/>
            <person name="Mueller R.-W."/>
            <person name="Bruemmer F."/>
            <person name="Labrenz M."/>
            <person name="Spormann A.M."/>
            <person name="Op den Camp H."/>
            <person name="Overmann J."/>
            <person name="Amann R."/>
            <person name="Jetten M.S.M."/>
            <person name="Mascher T."/>
            <person name="Medema M.H."/>
            <person name="Devos D.P."/>
            <person name="Kaster A.-K."/>
            <person name="Ovreas L."/>
            <person name="Rohde M."/>
            <person name="Galperin M.Y."/>
            <person name="Jogler C."/>
        </authorList>
    </citation>
    <scope>NUCLEOTIDE SEQUENCE [LARGE SCALE GENOMIC DNA]</scope>
    <source>
        <strain evidence="3 4">HG15A2</strain>
    </source>
</reference>
<organism evidence="3 4">
    <name type="scientific">Adhaeretor mobilis</name>
    <dbReference type="NCBI Taxonomy" id="1930276"/>
    <lineage>
        <taxon>Bacteria</taxon>
        <taxon>Pseudomonadati</taxon>
        <taxon>Planctomycetota</taxon>
        <taxon>Planctomycetia</taxon>
        <taxon>Pirellulales</taxon>
        <taxon>Lacipirellulaceae</taxon>
        <taxon>Adhaeretor</taxon>
    </lineage>
</organism>
<evidence type="ECO:0000313" key="4">
    <source>
        <dbReference type="Proteomes" id="UP000319852"/>
    </source>
</evidence>
<feature type="domain" description="Glycosyl-hydrolase family 116 N-terminal" evidence="2">
    <location>
        <begin position="67"/>
        <end position="391"/>
    </location>
</feature>
<keyword evidence="4" id="KW-1185">Reference proteome</keyword>
<feature type="domain" description="Glycosyl-hydrolase family 116 catalytic region" evidence="1">
    <location>
        <begin position="502"/>
        <end position="799"/>
    </location>
</feature>
<gene>
    <name evidence="3" type="ORF">HG15A2_43210</name>
</gene>
<dbReference type="GO" id="GO:0008422">
    <property type="term" value="F:beta-glucosidase activity"/>
    <property type="evidence" value="ECO:0007669"/>
    <property type="project" value="TreeGrafter"/>
</dbReference>
<dbReference type="GO" id="GO:0005975">
    <property type="term" value="P:carbohydrate metabolic process"/>
    <property type="evidence" value="ECO:0007669"/>
    <property type="project" value="InterPro"/>
</dbReference>
<name>A0A517N1G2_9BACT</name>
<evidence type="ECO:0000259" key="2">
    <source>
        <dbReference type="Pfam" id="PF12215"/>
    </source>
</evidence>
<dbReference type="InterPro" id="IPR052566">
    <property type="entry name" value="Non-lysos_glucosylceramidase"/>
</dbReference>
<proteinExistence type="predicted"/>
<dbReference type="PANTHER" id="PTHR12654:SF4">
    <property type="entry name" value="PB1 DOMAIN-CONTAINING PROTEIN"/>
    <property type="match status" value="1"/>
</dbReference>
<accession>A0A517N1G2</accession>
<evidence type="ECO:0000313" key="3">
    <source>
        <dbReference type="EMBL" id="QDT00979.1"/>
    </source>
</evidence>
<evidence type="ECO:0008006" key="5">
    <source>
        <dbReference type="Google" id="ProtNLM"/>
    </source>
</evidence>
<dbReference type="InterPro" id="IPR008928">
    <property type="entry name" value="6-hairpin_glycosidase_sf"/>
</dbReference>
<dbReference type="InterPro" id="IPR006775">
    <property type="entry name" value="GH116_catalytic"/>
</dbReference>
<dbReference type="Pfam" id="PF04685">
    <property type="entry name" value="DUF608"/>
    <property type="match status" value="1"/>
</dbReference>
<dbReference type="SUPFAM" id="SSF48208">
    <property type="entry name" value="Six-hairpin glycosidases"/>
    <property type="match status" value="1"/>
</dbReference>
<dbReference type="Pfam" id="PF12215">
    <property type="entry name" value="Glyco_hydr_116N"/>
    <property type="match status" value="1"/>
</dbReference>
<dbReference type="AlphaFoldDB" id="A0A517N1G2"/>
<dbReference type="KEGG" id="amob:HG15A2_43210"/>
<dbReference type="Proteomes" id="UP000319852">
    <property type="component" value="Chromosome"/>
</dbReference>
<dbReference type="InterPro" id="IPR024462">
    <property type="entry name" value="GH116_N"/>
</dbReference>